<dbReference type="Gene3D" id="2.40.128.270">
    <property type="match status" value="1"/>
</dbReference>
<protein>
    <recommendedName>
        <fullName evidence="1">DUF306 domain-containing protein</fullName>
    </recommendedName>
</protein>
<evidence type="ECO:0000259" key="1">
    <source>
        <dbReference type="Pfam" id="PF03724"/>
    </source>
</evidence>
<reference evidence="2 3" key="1">
    <citation type="submission" date="2014-08" db="EMBL/GenBank/DDBJ databases">
        <title>Complete genome sequence of Corynebacterium flavescens OJ8(T)(=DSM 20296(T)), isolated from cheese.</title>
        <authorList>
            <person name="Ruckert C."/>
            <person name="Albersmeier A."/>
            <person name="Winkler A."/>
            <person name="Kalinowski J."/>
        </authorList>
    </citation>
    <scope>NUCLEOTIDE SEQUENCE [LARGE SCALE GENOMIC DNA]</scope>
    <source>
        <strain evidence="2 3">OJ8</strain>
    </source>
</reference>
<proteinExistence type="predicted"/>
<evidence type="ECO:0000313" key="3">
    <source>
        <dbReference type="Proteomes" id="UP000185479"/>
    </source>
</evidence>
<dbReference type="InterPro" id="IPR053147">
    <property type="entry name" value="Hsp_HslJ-like"/>
</dbReference>
<dbReference type="OrthoDB" id="4990393at2"/>
<dbReference type="STRING" id="28028.CFLV_05540"/>
<dbReference type="PANTHER" id="PTHR35535">
    <property type="entry name" value="HEAT SHOCK PROTEIN HSLJ"/>
    <property type="match status" value="1"/>
</dbReference>
<organism evidence="2 3">
    <name type="scientific">Corynebacterium flavescens</name>
    <dbReference type="NCBI Taxonomy" id="28028"/>
    <lineage>
        <taxon>Bacteria</taxon>
        <taxon>Bacillati</taxon>
        <taxon>Actinomycetota</taxon>
        <taxon>Actinomycetes</taxon>
        <taxon>Mycobacteriales</taxon>
        <taxon>Corynebacteriaceae</taxon>
        <taxon>Corynebacterium</taxon>
    </lineage>
</organism>
<dbReference type="EMBL" id="CP009246">
    <property type="protein sequence ID" value="APT86700.1"/>
    <property type="molecule type" value="Genomic_DNA"/>
</dbReference>
<gene>
    <name evidence="2" type="ORF">CFLV_05540</name>
</gene>
<dbReference type="PROSITE" id="PS51257">
    <property type="entry name" value="PROKAR_LIPOPROTEIN"/>
    <property type="match status" value="1"/>
</dbReference>
<keyword evidence="3" id="KW-1185">Reference proteome</keyword>
<accession>A0A1L7CLI1</accession>
<feature type="domain" description="DUF306" evidence="1">
    <location>
        <begin position="45"/>
        <end position="112"/>
    </location>
</feature>
<dbReference type="AlphaFoldDB" id="A0A1L7CLI1"/>
<evidence type="ECO:0000313" key="2">
    <source>
        <dbReference type="EMBL" id="APT86700.1"/>
    </source>
</evidence>
<dbReference type="KEGG" id="cfc:CFLV_05540"/>
<dbReference type="InterPro" id="IPR005184">
    <property type="entry name" value="DUF306_Meta_HslJ"/>
</dbReference>
<name>A0A1L7CLI1_CORFL</name>
<sequence length="128" mass="13146">MKRNRGVKVGIVTCGAIVAGAVVVGCAESSAREDAVGTWGPGGPGEPQLVLDADGRVSGSDGCNRLMGSWSEADGEIQLSELASTMMACLGDIDTWLNGASKLNVEGDTMHVLDNGGVEVGVLERQQE</sequence>
<dbReference type="InterPro" id="IPR038670">
    <property type="entry name" value="HslJ-like_sf"/>
</dbReference>
<dbReference type="Pfam" id="PF03724">
    <property type="entry name" value="META"/>
    <property type="match status" value="1"/>
</dbReference>
<dbReference type="Proteomes" id="UP000185479">
    <property type="component" value="Chromosome"/>
</dbReference>
<dbReference type="PANTHER" id="PTHR35535:SF1">
    <property type="entry name" value="HEAT SHOCK PROTEIN HSLJ"/>
    <property type="match status" value="1"/>
</dbReference>